<dbReference type="CDD" id="cd00865">
    <property type="entry name" value="PEBP_bact_arch"/>
    <property type="match status" value="1"/>
</dbReference>
<comment type="caution">
    <text evidence="1">The sequence shown here is derived from an EMBL/GenBank/DDBJ whole genome shotgun (WGS) entry which is preliminary data.</text>
</comment>
<dbReference type="InterPro" id="IPR008914">
    <property type="entry name" value="PEBP"/>
</dbReference>
<evidence type="ECO:0000313" key="2">
    <source>
        <dbReference type="Proteomes" id="UP000760480"/>
    </source>
</evidence>
<protein>
    <submittedName>
        <fullName evidence="1">YbhB/YbcL family Raf kinase inhibitor-like protein</fullName>
    </submittedName>
</protein>
<accession>A0ABX1TLF6</accession>
<dbReference type="NCBIfam" id="TIGR00481">
    <property type="entry name" value="YbhB/YbcL family Raf kinase inhibitor-like protein"/>
    <property type="match status" value="1"/>
</dbReference>
<gene>
    <name evidence="1" type="ORF">E4P82_13990</name>
</gene>
<name>A0ABX1TLF6_9GAMM</name>
<dbReference type="PANTHER" id="PTHR30289">
    <property type="entry name" value="UNCHARACTERIZED PROTEIN YBCL-RELATED"/>
    <property type="match status" value="1"/>
</dbReference>
<dbReference type="Proteomes" id="UP000760480">
    <property type="component" value="Unassembled WGS sequence"/>
</dbReference>
<keyword evidence="2" id="KW-1185">Reference proteome</keyword>
<organism evidence="1 2">
    <name type="scientific">Candidatus Competibacter phosphatis</name>
    <dbReference type="NCBI Taxonomy" id="221280"/>
    <lineage>
        <taxon>Bacteria</taxon>
        <taxon>Pseudomonadati</taxon>
        <taxon>Pseudomonadota</taxon>
        <taxon>Gammaproteobacteria</taxon>
        <taxon>Candidatus Competibacteraceae</taxon>
        <taxon>Candidatus Competibacter</taxon>
    </lineage>
</organism>
<dbReference type="Pfam" id="PF01161">
    <property type="entry name" value="PBP"/>
    <property type="match status" value="1"/>
</dbReference>
<evidence type="ECO:0000313" key="1">
    <source>
        <dbReference type="EMBL" id="NMQ20213.1"/>
    </source>
</evidence>
<sequence>MKLTSPVLRDQQPIPAEFAFGVADPQQHVVLGSNTNPPLQWSDLPPETRSLVLICHDPDVPTQADDVNQEGREVPASLPRTDFHHWILVDLLPEPAQILAGEFSEGIAPGGKPGPDGPRGTRQGINNYREWFASDPAMAGRYFGYDGPCPPWNDSIVHHYIFTLYALDVERCPVEGEFTGPDVLDAIAGHVLDQASLTVTYSLNPAVPA</sequence>
<dbReference type="PANTHER" id="PTHR30289:SF1">
    <property type="entry name" value="PEBP (PHOSPHATIDYLETHANOLAMINE-BINDING PROTEIN) FAMILY PROTEIN"/>
    <property type="match status" value="1"/>
</dbReference>
<reference evidence="1 2" key="1">
    <citation type="submission" date="2019-03" db="EMBL/GenBank/DDBJ databases">
        <title>Metabolic reconstructions from genomes of highly enriched 'Candidatus Accumulibacter' and 'Candidatus Competibacter' bioreactor populations.</title>
        <authorList>
            <person name="Annavajhala M.K."/>
            <person name="Welles L."/>
            <person name="Abbas B."/>
            <person name="Sorokin D."/>
            <person name="Park H."/>
            <person name="Van Loosdrecht M."/>
            <person name="Chandran K."/>
        </authorList>
    </citation>
    <scope>NUCLEOTIDE SEQUENCE [LARGE SCALE GENOMIC DNA]</scope>
    <source>
        <strain evidence="1 2">SBR_G</strain>
    </source>
</reference>
<dbReference type="GO" id="GO:0004860">
    <property type="term" value="F:protein kinase inhibitor activity"/>
    <property type="evidence" value="ECO:0007669"/>
    <property type="project" value="UniProtKB-KW"/>
</dbReference>
<dbReference type="Gene3D" id="3.90.280.10">
    <property type="entry name" value="PEBP-like"/>
    <property type="match status" value="1"/>
</dbReference>
<dbReference type="EMBL" id="SPMZ01000040">
    <property type="protein sequence ID" value="NMQ20213.1"/>
    <property type="molecule type" value="Genomic_DNA"/>
</dbReference>
<dbReference type="SUPFAM" id="SSF49777">
    <property type="entry name" value="PEBP-like"/>
    <property type="match status" value="1"/>
</dbReference>
<dbReference type="InterPro" id="IPR005247">
    <property type="entry name" value="YbhB_YbcL/LppC-like"/>
</dbReference>
<keyword evidence="1" id="KW-0649">Protein kinase inhibitor</keyword>
<dbReference type="RefSeq" id="WP_169249475.1">
    <property type="nucleotide sequence ID" value="NZ_SPMZ01000040.1"/>
</dbReference>
<proteinExistence type="predicted"/>
<dbReference type="InterPro" id="IPR036610">
    <property type="entry name" value="PEBP-like_sf"/>
</dbReference>